<sequence>MLIFACRHHVYELVLKGVFDAKISQVVSPDIPLFKKFRESWKSIDADKIQNYRKKLTQHLTDFEIVNLLQFYRTELTKEIVRDDYPELIELFVIFLGEDIEKEFKIRPTEKTSPSSLFNRLKIEDSFLHECPTLWSNNASFQEARKKVSALTVVKDVAERAIKLMQDFHGLITVEEEQKQFLLRCVQDHRKFCPDSKKQTLKTKFEQ</sequence>
<name>A0AAV1LLB5_9NEOP</name>
<evidence type="ECO:0000313" key="2">
    <source>
        <dbReference type="Proteomes" id="UP001314205"/>
    </source>
</evidence>
<protein>
    <submittedName>
        <fullName evidence="1">Uncharacterized protein</fullName>
    </submittedName>
</protein>
<dbReference type="Proteomes" id="UP001314205">
    <property type="component" value="Unassembled WGS sequence"/>
</dbReference>
<gene>
    <name evidence="1" type="ORF">PARMNEM_LOCUS14459</name>
</gene>
<reference evidence="1 2" key="1">
    <citation type="submission" date="2023-11" db="EMBL/GenBank/DDBJ databases">
        <authorList>
            <person name="Hedman E."/>
            <person name="Englund M."/>
            <person name="Stromberg M."/>
            <person name="Nyberg Akerstrom W."/>
            <person name="Nylinder S."/>
            <person name="Jareborg N."/>
            <person name="Kallberg Y."/>
            <person name="Kronander E."/>
        </authorList>
    </citation>
    <scope>NUCLEOTIDE SEQUENCE [LARGE SCALE GENOMIC DNA]</scope>
</reference>
<dbReference type="EMBL" id="CAVLGL010000091">
    <property type="protein sequence ID" value="CAK1594892.1"/>
    <property type="molecule type" value="Genomic_DNA"/>
</dbReference>
<accession>A0AAV1LLB5</accession>
<organism evidence="1 2">
    <name type="scientific">Parnassius mnemosyne</name>
    <name type="common">clouded apollo</name>
    <dbReference type="NCBI Taxonomy" id="213953"/>
    <lineage>
        <taxon>Eukaryota</taxon>
        <taxon>Metazoa</taxon>
        <taxon>Ecdysozoa</taxon>
        <taxon>Arthropoda</taxon>
        <taxon>Hexapoda</taxon>
        <taxon>Insecta</taxon>
        <taxon>Pterygota</taxon>
        <taxon>Neoptera</taxon>
        <taxon>Endopterygota</taxon>
        <taxon>Lepidoptera</taxon>
        <taxon>Glossata</taxon>
        <taxon>Ditrysia</taxon>
        <taxon>Papilionoidea</taxon>
        <taxon>Papilionidae</taxon>
        <taxon>Parnassiinae</taxon>
        <taxon>Parnassini</taxon>
        <taxon>Parnassius</taxon>
        <taxon>Driopa</taxon>
    </lineage>
</organism>
<keyword evidence="2" id="KW-1185">Reference proteome</keyword>
<evidence type="ECO:0000313" key="1">
    <source>
        <dbReference type="EMBL" id="CAK1594892.1"/>
    </source>
</evidence>
<dbReference type="PANTHER" id="PTHR46113:SF1">
    <property type="entry name" value="PEPTIDASE M17 LEUCYL AMINOPEPTIDASE N-TERMINAL DOMAIN-CONTAINING PROTEIN"/>
    <property type="match status" value="1"/>
</dbReference>
<proteinExistence type="predicted"/>
<dbReference type="PANTHER" id="PTHR46113">
    <property type="entry name" value="SNAC DOMAIN-CONTAINING PROTEIN"/>
    <property type="match status" value="1"/>
</dbReference>
<dbReference type="AlphaFoldDB" id="A0AAV1LLB5"/>
<comment type="caution">
    <text evidence="1">The sequence shown here is derived from an EMBL/GenBank/DDBJ whole genome shotgun (WGS) entry which is preliminary data.</text>
</comment>